<reference evidence="8 9" key="1">
    <citation type="submission" date="2014-02" db="EMBL/GenBank/DDBJ databases">
        <title>The genome sequence of Colletotrichum simmondsii CBS122122.</title>
        <authorList>
            <person name="Baroncelli R."/>
            <person name="Thon M.R."/>
        </authorList>
    </citation>
    <scope>NUCLEOTIDE SEQUENCE [LARGE SCALE GENOMIC DNA]</scope>
    <source>
        <strain evidence="8 9">CBS122122</strain>
    </source>
</reference>
<evidence type="ECO:0000256" key="4">
    <source>
        <dbReference type="ARBA" id="ARBA00023136"/>
    </source>
</evidence>
<feature type="transmembrane region" description="Helical" evidence="6">
    <location>
        <begin position="136"/>
        <end position="160"/>
    </location>
</feature>
<feature type="transmembrane region" description="Helical" evidence="6">
    <location>
        <begin position="81"/>
        <end position="99"/>
    </location>
</feature>
<name>A0A135S2P8_9PEZI</name>
<feature type="transmembrane region" description="Helical" evidence="6">
    <location>
        <begin position="43"/>
        <end position="61"/>
    </location>
</feature>
<feature type="region of interest" description="Disordered" evidence="5">
    <location>
        <begin position="1"/>
        <end position="26"/>
    </location>
</feature>
<comment type="caution">
    <text evidence="8">The sequence shown here is derived from an EMBL/GenBank/DDBJ whole genome shotgun (WGS) entry which is preliminary data.</text>
</comment>
<evidence type="ECO:0000256" key="3">
    <source>
        <dbReference type="ARBA" id="ARBA00022989"/>
    </source>
</evidence>
<dbReference type="GO" id="GO:0005886">
    <property type="term" value="C:plasma membrane"/>
    <property type="evidence" value="ECO:0007669"/>
    <property type="project" value="TreeGrafter"/>
</dbReference>
<evidence type="ECO:0000256" key="5">
    <source>
        <dbReference type="SAM" id="MobiDB-lite"/>
    </source>
</evidence>
<organism evidence="8 9">
    <name type="scientific">Colletotrichum simmondsii</name>
    <dbReference type="NCBI Taxonomy" id="703756"/>
    <lineage>
        <taxon>Eukaryota</taxon>
        <taxon>Fungi</taxon>
        <taxon>Dikarya</taxon>
        <taxon>Ascomycota</taxon>
        <taxon>Pezizomycotina</taxon>
        <taxon>Sordariomycetes</taxon>
        <taxon>Hypocreomycetidae</taxon>
        <taxon>Glomerellales</taxon>
        <taxon>Glomerellaceae</taxon>
        <taxon>Colletotrichum</taxon>
        <taxon>Colletotrichum acutatum species complex</taxon>
    </lineage>
</organism>
<dbReference type="PANTHER" id="PTHR23502">
    <property type="entry name" value="MAJOR FACILITATOR SUPERFAMILY"/>
    <property type="match status" value="1"/>
</dbReference>
<feature type="transmembrane region" description="Helical" evidence="6">
    <location>
        <begin position="199"/>
        <end position="218"/>
    </location>
</feature>
<keyword evidence="3 6" id="KW-1133">Transmembrane helix</keyword>
<evidence type="ECO:0000256" key="2">
    <source>
        <dbReference type="ARBA" id="ARBA00022692"/>
    </source>
</evidence>
<evidence type="ECO:0000256" key="1">
    <source>
        <dbReference type="ARBA" id="ARBA00004141"/>
    </source>
</evidence>
<feature type="transmembrane region" description="Helical" evidence="6">
    <location>
        <begin position="111"/>
        <end position="130"/>
    </location>
</feature>
<keyword evidence="2 6" id="KW-0812">Transmembrane</keyword>
<dbReference type="PROSITE" id="PS50850">
    <property type="entry name" value="MFS"/>
    <property type="match status" value="1"/>
</dbReference>
<accession>A0A135S2P8</accession>
<evidence type="ECO:0000313" key="8">
    <source>
        <dbReference type="EMBL" id="KXH30175.1"/>
    </source>
</evidence>
<dbReference type="InterPro" id="IPR011701">
    <property type="entry name" value="MFS"/>
</dbReference>
<dbReference type="SUPFAM" id="SSF103473">
    <property type="entry name" value="MFS general substrate transporter"/>
    <property type="match status" value="1"/>
</dbReference>
<dbReference type="AlphaFoldDB" id="A0A135S2P8"/>
<protein>
    <submittedName>
        <fullName evidence="8">Polyamine transporter 4</fullName>
    </submittedName>
</protein>
<dbReference type="GO" id="GO:0022857">
    <property type="term" value="F:transmembrane transporter activity"/>
    <property type="evidence" value="ECO:0007669"/>
    <property type="project" value="InterPro"/>
</dbReference>
<comment type="subcellular location">
    <subcellularLocation>
        <location evidence="1">Membrane</location>
        <topology evidence="1">Multi-pass membrane protein</topology>
    </subcellularLocation>
</comment>
<evidence type="ECO:0000259" key="7">
    <source>
        <dbReference type="PROSITE" id="PS50850"/>
    </source>
</evidence>
<evidence type="ECO:0000313" key="9">
    <source>
        <dbReference type="Proteomes" id="UP000070328"/>
    </source>
</evidence>
<feature type="domain" description="Major facilitator superfamily (MFS) profile" evidence="7">
    <location>
        <begin position="43"/>
        <end position="417"/>
    </location>
</feature>
<proteinExistence type="predicted"/>
<sequence>MARLSTRSEPVLATSSTRPPPPEPSELLRSKHPLLFSPTRKHLIVIFGIWFAINSAIGSSLPSGAVGNIAQDFFVTENTHLVLLNSLFLVGYAIGPLIMGPLSEYIGRLPVLLVAYTGSTIFTLACALSPTYTALLIFRLLAGICSAFPNGVVPGVYADIYEDPIRRGHAMAYYMAATTIGSHLGPAISGFASVVDWRVTFWIGFSLFGAGLPALFFFPETYLPVVKKSVGRQLVGPSMVVEETVHGAPLSKTGIVDGKMQVIFARPFSMLVHEPVVLFTSLYVAMIYSVLYLFFQEDLGVFKTSLQPSAELYGSALTVRLQNPSGPLLAGLDIGDAGVLGIGSVRCQHNTIDMRRMSAAGSEADVCHPWRALGMFDAWLYSIGHDLHPFRVPQVWAQNAEQESVMSGSEGLKRLYG</sequence>
<feature type="transmembrane region" description="Helical" evidence="6">
    <location>
        <begin position="172"/>
        <end position="193"/>
    </location>
</feature>
<dbReference type="Gene3D" id="1.20.1250.20">
    <property type="entry name" value="MFS general substrate transporter like domains"/>
    <property type="match status" value="1"/>
</dbReference>
<keyword evidence="4 6" id="KW-0472">Membrane</keyword>
<gene>
    <name evidence="8" type="ORF">CSIM01_00889</name>
</gene>
<dbReference type="Pfam" id="PF07690">
    <property type="entry name" value="MFS_1"/>
    <property type="match status" value="1"/>
</dbReference>
<dbReference type="InterPro" id="IPR036259">
    <property type="entry name" value="MFS_trans_sf"/>
</dbReference>
<dbReference type="Proteomes" id="UP000070328">
    <property type="component" value="Unassembled WGS sequence"/>
</dbReference>
<keyword evidence="9" id="KW-1185">Reference proteome</keyword>
<dbReference type="InterPro" id="IPR020846">
    <property type="entry name" value="MFS_dom"/>
</dbReference>
<evidence type="ECO:0000256" key="6">
    <source>
        <dbReference type="SAM" id="Phobius"/>
    </source>
</evidence>
<dbReference type="EMBL" id="JFBX01000728">
    <property type="protein sequence ID" value="KXH30175.1"/>
    <property type="molecule type" value="Genomic_DNA"/>
</dbReference>
<dbReference type="PANTHER" id="PTHR23502:SF74">
    <property type="entry name" value="MAJOR FACILITATOR SUPERFAMILY (MFS) PROFILE DOMAIN-CONTAINING PROTEIN"/>
    <property type="match status" value="1"/>
</dbReference>
<feature type="transmembrane region" description="Helical" evidence="6">
    <location>
        <begin position="276"/>
        <end position="295"/>
    </location>
</feature>